<accession>A0ABX5WVH8</accession>
<sequence>MAIEIRETGIISNPLLAIFIRLLTMRSFTSFMLILLLGVCSFGAWSHDTNPSAHDTNLSDHNRHSDQVRVAQLSFIWISQIEKGAEILEKGEGDLENIIGFRGNHYRFLGSEIIGNQDILRLEAHSANAVSIELTQNGAAKLSSATANNIGKQMAVLLDGKAVNVATVQMRLGAVMIITGLTEEQVNDLVLRF</sequence>
<name>A0ABX5WVH8_9GAMM</name>
<gene>
    <name evidence="2" type="ORF">FM037_07020</name>
</gene>
<evidence type="ECO:0000259" key="1">
    <source>
        <dbReference type="Pfam" id="PF22599"/>
    </source>
</evidence>
<reference evidence="2 3" key="1">
    <citation type="submission" date="2019-07" db="EMBL/GenBank/DDBJ databases">
        <title>Shewanella sp. YLB-06 whole genomic sequence.</title>
        <authorList>
            <person name="Yu L."/>
        </authorList>
    </citation>
    <scope>NUCLEOTIDE SEQUENCE [LARGE SCALE GENOMIC DNA]</scope>
    <source>
        <strain evidence="2 3">YLB-06</strain>
    </source>
</reference>
<dbReference type="Gene3D" id="3.30.1360.200">
    <property type="match status" value="1"/>
</dbReference>
<organism evidence="2 3">
    <name type="scientific">Shewanella psychropiezotolerans</name>
    <dbReference type="NCBI Taxonomy" id="2593655"/>
    <lineage>
        <taxon>Bacteria</taxon>
        <taxon>Pseudomonadati</taxon>
        <taxon>Pseudomonadota</taxon>
        <taxon>Gammaproteobacteria</taxon>
        <taxon>Alteromonadales</taxon>
        <taxon>Shewanellaceae</taxon>
        <taxon>Shewanella</taxon>
    </lineage>
</organism>
<dbReference type="Proteomes" id="UP000315947">
    <property type="component" value="Chromosome"/>
</dbReference>
<dbReference type="Pfam" id="PF22599">
    <property type="entry name" value="SecDF_P1_head"/>
    <property type="match status" value="1"/>
</dbReference>
<dbReference type="EMBL" id="CP041614">
    <property type="protein sequence ID" value="QDO83029.1"/>
    <property type="molecule type" value="Genomic_DNA"/>
</dbReference>
<dbReference type="RefSeq" id="WP_144045412.1">
    <property type="nucleotide sequence ID" value="NZ_CP041614.1"/>
</dbReference>
<protein>
    <recommendedName>
        <fullName evidence="1">SecDF P1 head subdomain domain-containing protein</fullName>
    </recommendedName>
</protein>
<keyword evidence="3" id="KW-1185">Reference proteome</keyword>
<evidence type="ECO:0000313" key="2">
    <source>
        <dbReference type="EMBL" id="QDO83029.1"/>
    </source>
</evidence>
<evidence type="ECO:0000313" key="3">
    <source>
        <dbReference type="Proteomes" id="UP000315947"/>
    </source>
</evidence>
<proteinExistence type="predicted"/>
<dbReference type="InterPro" id="IPR054384">
    <property type="entry name" value="SecDF_P1_head"/>
</dbReference>
<feature type="domain" description="SecDF P1 head subdomain" evidence="1">
    <location>
        <begin position="125"/>
        <end position="191"/>
    </location>
</feature>